<gene>
    <name evidence="3" type="ORF">GCM10020367_28130</name>
</gene>
<reference evidence="4" key="1">
    <citation type="journal article" date="2019" name="Int. J. Syst. Evol. Microbiol.">
        <title>The Global Catalogue of Microorganisms (GCM) 10K type strain sequencing project: providing services to taxonomists for standard genome sequencing and annotation.</title>
        <authorList>
            <consortium name="The Broad Institute Genomics Platform"/>
            <consortium name="The Broad Institute Genome Sequencing Center for Infectious Disease"/>
            <person name="Wu L."/>
            <person name="Ma J."/>
        </authorList>
    </citation>
    <scope>NUCLEOTIDE SEQUENCE [LARGE SCALE GENOMIC DNA]</scope>
    <source>
        <strain evidence="4">JCM 9651</strain>
    </source>
</reference>
<organism evidence="3 4">
    <name type="scientific">Streptomyces sannanensis</name>
    <dbReference type="NCBI Taxonomy" id="285536"/>
    <lineage>
        <taxon>Bacteria</taxon>
        <taxon>Bacillati</taxon>
        <taxon>Actinomycetota</taxon>
        <taxon>Actinomycetes</taxon>
        <taxon>Kitasatosporales</taxon>
        <taxon>Streptomycetaceae</taxon>
        <taxon>Streptomyces</taxon>
    </lineage>
</organism>
<feature type="transmembrane region" description="Helical" evidence="2">
    <location>
        <begin position="122"/>
        <end position="141"/>
    </location>
</feature>
<comment type="caution">
    <text evidence="3">The sequence shown here is derived from an EMBL/GenBank/DDBJ whole genome shotgun (WGS) entry which is preliminary data.</text>
</comment>
<keyword evidence="4" id="KW-1185">Reference proteome</keyword>
<name>A0ABP6SBI6_9ACTN</name>
<evidence type="ECO:0000256" key="2">
    <source>
        <dbReference type="SAM" id="Phobius"/>
    </source>
</evidence>
<keyword evidence="2" id="KW-1133">Transmembrane helix</keyword>
<evidence type="ECO:0000256" key="1">
    <source>
        <dbReference type="SAM" id="MobiDB-lite"/>
    </source>
</evidence>
<proteinExistence type="predicted"/>
<feature type="region of interest" description="Disordered" evidence="1">
    <location>
        <begin position="147"/>
        <end position="171"/>
    </location>
</feature>
<evidence type="ECO:0000313" key="3">
    <source>
        <dbReference type="EMBL" id="GAA3372596.1"/>
    </source>
</evidence>
<dbReference type="RefSeq" id="WP_345037226.1">
    <property type="nucleotide sequence ID" value="NZ_BAAAYL010000001.1"/>
</dbReference>
<protein>
    <submittedName>
        <fullName evidence="3">Uncharacterized protein</fullName>
    </submittedName>
</protein>
<keyword evidence="2" id="KW-0472">Membrane</keyword>
<keyword evidence="2" id="KW-0812">Transmembrane</keyword>
<dbReference type="Proteomes" id="UP001499990">
    <property type="component" value="Unassembled WGS sequence"/>
</dbReference>
<feature type="transmembrane region" description="Helical" evidence="2">
    <location>
        <begin position="63"/>
        <end position="80"/>
    </location>
</feature>
<evidence type="ECO:0000313" key="4">
    <source>
        <dbReference type="Proteomes" id="UP001499990"/>
    </source>
</evidence>
<feature type="transmembrane region" description="Helical" evidence="2">
    <location>
        <begin position="85"/>
        <end position="102"/>
    </location>
</feature>
<accession>A0ABP6SBI6</accession>
<sequence>MGVRRKPETARNVLGSLLALAGATAAVWSPFRAWYDGREGRYYRFQDLFTGITGVRAGLAESILLPLVFAAAVAVTGVVLRSRAAVATAGGLVLGFTILWMVRQGQALHGLSVSAYGNGLGVGVANAFGGGLLMLLGAAVMSGRRVPARRAEPEEDEEPPPARPMLDTPAD</sequence>
<dbReference type="EMBL" id="BAAAYL010000001">
    <property type="protein sequence ID" value="GAA3372596.1"/>
    <property type="molecule type" value="Genomic_DNA"/>
</dbReference>